<evidence type="ECO:0000256" key="5">
    <source>
        <dbReference type="ARBA" id="ARBA00022989"/>
    </source>
</evidence>
<evidence type="ECO:0000256" key="8">
    <source>
        <dbReference type="SAM" id="Phobius"/>
    </source>
</evidence>
<dbReference type="EMBL" id="CP155571">
    <property type="protein sequence ID" value="XFO70973.1"/>
    <property type="molecule type" value="Genomic_DNA"/>
</dbReference>
<feature type="transmembrane region" description="Helical" evidence="8">
    <location>
        <begin position="141"/>
        <end position="161"/>
    </location>
</feature>
<evidence type="ECO:0000256" key="4">
    <source>
        <dbReference type="ARBA" id="ARBA00022692"/>
    </source>
</evidence>
<evidence type="ECO:0008006" key="11">
    <source>
        <dbReference type="Google" id="ProtNLM"/>
    </source>
</evidence>
<comment type="subcellular location">
    <subcellularLocation>
        <location evidence="1">Cell membrane</location>
        <topology evidence="1">Multi-pass membrane protein</topology>
    </subcellularLocation>
</comment>
<evidence type="ECO:0000256" key="7">
    <source>
        <dbReference type="SAM" id="MobiDB-lite"/>
    </source>
</evidence>
<keyword evidence="5 8" id="KW-1133">Transmembrane helix</keyword>
<comment type="similarity">
    <text evidence="2">Belongs to the UPF0718 family.</text>
</comment>
<evidence type="ECO:0000256" key="6">
    <source>
        <dbReference type="ARBA" id="ARBA00023136"/>
    </source>
</evidence>
<evidence type="ECO:0000256" key="1">
    <source>
        <dbReference type="ARBA" id="ARBA00004651"/>
    </source>
</evidence>
<organism evidence="9 10">
    <name type="scientific">Sporomusa acidovorans (strain ATCC 49682 / DSM 3132 / Mol)</name>
    <dbReference type="NCBI Taxonomy" id="1123286"/>
    <lineage>
        <taxon>Bacteria</taxon>
        <taxon>Bacillati</taxon>
        <taxon>Bacillota</taxon>
        <taxon>Negativicutes</taxon>
        <taxon>Selenomonadales</taxon>
        <taxon>Sporomusaceae</taxon>
        <taxon>Sporomusa</taxon>
    </lineage>
</organism>
<protein>
    <recommendedName>
        <fullName evidence="11">Permease</fullName>
    </recommendedName>
</protein>
<dbReference type="Pfam" id="PF03773">
    <property type="entry name" value="ArsP_1"/>
    <property type="match status" value="1"/>
</dbReference>
<name>A0ABZ3IY13_SPOA4</name>
<reference evidence="9" key="1">
    <citation type="submission" date="2024-05" db="EMBL/GenBank/DDBJ databases">
        <title>Isolation and characterization of Sporomusa carbonis sp. nov., a carboxydotrophic hydrogenogen in the genus of Sporomusa isolated from a charcoal burning pile.</title>
        <authorList>
            <person name="Boeer T."/>
            <person name="Rosenbaum F."/>
            <person name="Eysell L."/>
            <person name="Mueller V."/>
            <person name="Daniel R."/>
            <person name="Poehlein A."/>
        </authorList>
    </citation>
    <scope>NUCLEOTIDE SEQUENCE [LARGE SCALE GENOMIC DNA]</scope>
    <source>
        <strain evidence="9">DSM 3132</strain>
    </source>
</reference>
<gene>
    <name evidence="9" type="ORF">SPACI_009730</name>
</gene>
<evidence type="ECO:0000256" key="2">
    <source>
        <dbReference type="ARBA" id="ARBA00006386"/>
    </source>
</evidence>
<keyword evidence="4 8" id="KW-0812">Transmembrane</keyword>
<keyword evidence="6 8" id="KW-0472">Membrane</keyword>
<evidence type="ECO:0000256" key="3">
    <source>
        <dbReference type="ARBA" id="ARBA00022475"/>
    </source>
</evidence>
<dbReference type="RefSeq" id="WP_211285182.1">
    <property type="nucleotide sequence ID" value="NZ_CP155571.1"/>
</dbReference>
<sequence>MNWLMRYKWVLAFLLVDVALYIYDQTLGREIMRRTQESFVEMLSFIPPIFVLLGLLDVWVPREKVVAHLGLDSGMAGMGLATFLGAAAAGPLYGAFPVAAVMMKKGASFYNVMIFIGAWATLKLPMFLFETQYLGPVFAGTRWIVSLIGIVVIAVTMDALLSSAEKQEIYRKHSEVPPNQQPGCEQGKALAPK</sequence>
<keyword evidence="3" id="KW-1003">Cell membrane</keyword>
<accession>A0ABZ3IY13</accession>
<feature type="transmembrane region" description="Helical" evidence="8">
    <location>
        <begin position="109"/>
        <end position="129"/>
    </location>
</feature>
<evidence type="ECO:0000313" key="9">
    <source>
        <dbReference type="EMBL" id="XFO70973.1"/>
    </source>
</evidence>
<proteinExistence type="inferred from homology"/>
<evidence type="ECO:0000313" key="10">
    <source>
        <dbReference type="Proteomes" id="UP000216052"/>
    </source>
</evidence>
<keyword evidence="10" id="KW-1185">Reference proteome</keyword>
<feature type="region of interest" description="Disordered" evidence="7">
    <location>
        <begin position="173"/>
        <end position="193"/>
    </location>
</feature>
<dbReference type="Proteomes" id="UP000216052">
    <property type="component" value="Chromosome"/>
</dbReference>
<feature type="transmembrane region" description="Helical" evidence="8">
    <location>
        <begin position="43"/>
        <end position="60"/>
    </location>
</feature>
<feature type="transmembrane region" description="Helical" evidence="8">
    <location>
        <begin position="80"/>
        <end position="102"/>
    </location>
</feature>
<dbReference type="InterPro" id="IPR005524">
    <property type="entry name" value="DUF318"/>
</dbReference>